<feature type="compositionally biased region" description="Polar residues" evidence="2">
    <location>
        <begin position="16"/>
        <end position="37"/>
    </location>
</feature>
<dbReference type="InterPro" id="IPR001841">
    <property type="entry name" value="Znf_RING"/>
</dbReference>
<comment type="caution">
    <text evidence="4">The sequence shown here is derived from an EMBL/GenBank/DDBJ whole genome shotgun (WGS) entry which is preliminary data.</text>
</comment>
<keyword evidence="1" id="KW-0479">Metal-binding</keyword>
<evidence type="ECO:0000256" key="2">
    <source>
        <dbReference type="SAM" id="MobiDB-lite"/>
    </source>
</evidence>
<dbReference type="AlphaFoldDB" id="A0AAE8LXR1"/>
<reference evidence="4" key="1">
    <citation type="submission" date="2018-03" db="EMBL/GenBank/DDBJ databases">
        <authorList>
            <person name="Guldener U."/>
        </authorList>
    </citation>
    <scope>NUCLEOTIDE SEQUENCE</scope>
</reference>
<name>A0AAE8LXR1_9HYPO</name>
<dbReference type="EMBL" id="ONZP01000012">
    <property type="protein sequence ID" value="SPJ70586.1"/>
    <property type="molecule type" value="Genomic_DNA"/>
</dbReference>
<dbReference type="Proteomes" id="UP001187734">
    <property type="component" value="Unassembled WGS sequence"/>
</dbReference>
<dbReference type="PROSITE" id="PS50089">
    <property type="entry name" value="ZF_RING_2"/>
    <property type="match status" value="1"/>
</dbReference>
<gene>
    <name evidence="4" type="ORF">FTOL_00314</name>
</gene>
<proteinExistence type="predicted"/>
<evidence type="ECO:0000313" key="5">
    <source>
        <dbReference type="Proteomes" id="UP001187734"/>
    </source>
</evidence>
<feature type="region of interest" description="Disordered" evidence="2">
    <location>
        <begin position="1"/>
        <end position="39"/>
    </location>
</feature>
<sequence>MPVLRSGADYPHASQEENPPNQAAQGNDGQNGRNEVLQNAPPAPDYASECFWPNIRNHVLGHASPNDPPIKAVCPICMDQCLIAPCGHIMCYECWPRKEFEDDGVNRANQRKCPIGRLLLECETCGRSCIKEKAPEYSRDVEDVADVPRTVTETDLPYIPTCFECMWPRLQTDDGWWFKQRGRRRRDAEE</sequence>
<feature type="domain" description="RING-type" evidence="3">
    <location>
        <begin position="74"/>
        <end position="117"/>
    </location>
</feature>
<evidence type="ECO:0000313" key="4">
    <source>
        <dbReference type="EMBL" id="SPJ70586.1"/>
    </source>
</evidence>
<accession>A0AAE8LXR1</accession>
<keyword evidence="1" id="KW-0863">Zinc-finger</keyword>
<protein>
    <recommendedName>
        <fullName evidence="3">RING-type domain-containing protein</fullName>
    </recommendedName>
</protein>
<dbReference type="GO" id="GO:0008270">
    <property type="term" value="F:zinc ion binding"/>
    <property type="evidence" value="ECO:0007669"/>
    <property type="project" value="UniProtKB-KW"/>
</dbReference>
<evidence type="ECO:0000256" key="1">
    <source>
        <dbReference type="PROSITE-ProRule" id="PRU00175"/>
    </source>
</evidence>
<keyword evidence="5" id="KW-1185">Reference proteome</keyword>
<evidence type="ECO:0000259" key="3">
    <source>
        <dbReference type="PROSITE" id="PS50089"/>
    </source>
</evidence>
<keyword evidence="1" id="KW-0862">Zinc</keyword>
<organism evidence="4 5">
    <name type="scientific">Fusarium torulosum</name>
    <dbReference type="NCBI Taxonomy" id="33205"/>
    <lineage>
        <taxon>Eukaryota</taxon>
        <taxon>Fungi</taxon>
        <taxon>Dikarya</taxon>
        <taxon>Ascomycota</taxon>
        <taxon>Pezizomycotina</taxon>
        <taxon>Sordariomycetes</taxon>
        <taxon>Hypocreomycetidae</taxon>
        <taxon>Hypocreales</taxon>
        <taxon>Nectriaceae</taxon>
        <taxon>Fusarium</taxon>
    </lineage>
</organism>